<protein>
    <submittedName>
        <fullName evidence="2">Uncharacterized protein</fullName>
    </submittedName>
</protein>
<evidence type="ECO:0000313" key="2">
    <source>
        <dbReference type="EMBL" id="CAB4123885.1"/>
    </source>
</evidence>
<gene>
    <name evidence="3" type="ORF">UFOVP220_68</name>
    <name evidence="1" type="ORF">UFOVP26_20</name>
    <name evidence="2" type="ORF">UFOVP44_77</name>
</gene>
<reference evidence="2" key="1">
    <citation type="submission" date="2020-04" db="EMBL/GenBank/DDBJ databases">
        <authorList>
            <person name="Chiriac C."/>
            <person name="Salcher M."/>
            <person name="Ghai R."/>
            <person name="Kavagutti S V."/>
        </authorList>
    </citation>
    <scope>NUCLEOTIDE SEQUENCE</scope>
</reference>
<organism evidence="2">
    <name type="scientific">uncultured Caudovirales phage</name>
    <dbReference type="NCBI Taxonomy" id="2100421"/>
    <lineage>
        <taxon>Viruses</taxon>
        <taxon>Duplodnaviria</taxon>
        <taxon>Heunggongvirae</taxon>
        <taxon>Uroviricota</taxon>
        <taxon>Caudoviricetes</taxon>
        <taxon>Peduoviridae</taxon>
        <taxon>Maltschvirus</taxon>
        <taxon>Maltschvirus maltsch</taxon>
    </lineage>
</organism>
<name>A0A6J5KRR1_9CAUD</name>
<dbReference type="EMBL" id="LR796176">
    <property type="protein sequence ID" value="CAB4123885.1"/>
    <property type="molecule type" value="Genomic_DNA"/>
</dbReference>
<sequence length="96" mass="10542">MGKVEQNLIEKAKAINDFMLKNPRALRSAIAQGSGVNMWSCKKLEALGMIKLPPPLSNSIAGKIGRAKQKKSFRLYGSPTTGKRIPPTFLPGIDYR</sequence>
<evidence type="ECO:0000313" key="3">
    <source>
        <dbReference type="EMBL" id="CAB5219344.1"/>
    </source>
</evidence>
<dbReference type="EMBL" id="LR798268">
    <property type="protein sequence ID" value="CAB5219344.1"/>
    <property type="molecule type" value="Genomic_DNA"/>
</dbReference>
<accession>A0A6J5KRR1</accession>
<dbReference type="EMBL" id="LR796152">
    <property type="protein sequence ID" value="CAB4121749.1"/>
    <property type="molecule type" value="Genomic_DNA"/>
</dbReference>
<proteinExistence type="predicted"/>
<evidence type="ECO:0000313" key="1">
    <source>
        <dbReference type="EMBL" id="CAB4121749.1"/>
    </source>
</evidence>